<sequence length="191" mass="23298">MLKEEFKTFWKENFKETIPLNFTFRTTYPNRWLRIHSLPNSKRYPENETELAIVLNRQNLVISDIFNENEHIYIVRSEFYIENIEEFDLNQEFNFEEIDILNLKEFFNDEYDSDDKLSVQVSKTNWKKNYFNNLLEDIANDVSMIFFVSINEPTIFAPYDGGMDIIYQNEFKRNHFKEKYRDYLSERIDGL</sequence>
<evidence type="ECO:0000313" key="2">
    <source>
        <dbReference type="EMBL" id="QTV05032.1"/>
    </source>
</evidence>
<name>A0ABX7XAW7_9FLAO</name>
<reference evidence="3" key="2">
    <citation type="submission" date="2021-04" db="EMBL/GenBank/DDBJ databases">
        <title>Taxonomy of Flavobacteriaceae bacterium ZY171143.</title>
        <authorList>
            <person name="Li F."/>
        </authorList>
    </citation>
    <scope>NUCLEOTIDE SEQUENCE [LARGE SCALE GENOMIC DNA]</scope>
    <source>
        <strain evidence="3">ZY171143</strain>
    </source>
</reference>
<dbReference type="RefSeq" id="WP_230475665.1">
    <property type="nucleotide sequence ID" value="NZ_CP072842.1"/>
</dbReference>
<evidence type="ECO:0000259" key="1">
    <source>
        <dbReference type="Pfam" id="PF13021"/>
    </source>
</evidence>
<organism evidence="2 3">
    <name type="scientific">Faecalibacter bovis</name>
    <dbReference type="NCBI Taxonomy" id="2898187"/>
    <lineage>
        <taxon>Bacteria</taxon>
        <taxon>Pseudomonadati</taxon>
        <taxon>Bacteroidota</taxon>
        <taxon>Flavobacteriia</taxon>
        <taxon>Flavobacteriales</taxon>
        <taxon>Weeksellaceae</taxon>
        <taxon>Faecalibacter</taxon>
    </lineage>
</organism>
<feature type="domain" description="DUF3885" evidence="1">
    <location>
        <begin position="21"/>
        <end position="186"/>
    </location>
</feature>
<evidence type="ECO:0000313" key="3">
    <source>
        <dbReference type="Proteomes" id="UP000672011"/>
    </source>
</evidence>
<dbReference type="Pfam" id="PF13021">
    <property type="entry name" value="DUF3885"/>
    <property type="match status" value="1"/>
</dbReference>
<accession>A0ABX7XAW7</accession>
<dbReference type="Proteomes" id="UP000672011">
    <property type="component" value="Chromosome"/>
</dbReference>
<proteinExistence type="predicted"/>
<reference evidence="2 3" key="1">
    <citation type="journal article" date="2021" name="Int. J. Syst. Evol. Microbiol.">
        <title>Faecalibacter bovis sp. nov., isolated from cow faeces.</title>
        <authorList>
            <person name="Li F."/>
            <person name="Zhao W."/>
            <person name="Hong Q."/>
            <person name="Shao Q."/>
            <person name="Song J."/>
            <person name="Yang S."/>
        </authorList>
    </citation>
    <scope>NUCLEOTIDE SEQUENCE [LARGE SCALE GENOMIC DNA]</scope>
    <source>
        <strain evidence="2 3">ZY171143</strain>
    </source>
</reference>
<keyword evidence="3" id="KW-1185">Reference proteome</keyword>
<dbReference type="InterPro" id="IPR024976">
    <property type="entry name" value="DUF3885"/>
</dbReference>
<gene>
    <name evidence="2" type="ORF">J9309_09550</name>
</gene>
<dbReference type="EMBL" id="CP072842">
    <property type="protein sequence ID" value="QTV05032.1"/>
    <property type="molecule type" value="Genomic_DNA"/>
</dbReference>
<protein>
    <recommendedName>
        <fullName evidence="1">DUF3885 domain-containing protein</fullName>
    </recommendedName>
</protein>